<evidence type="ECO:0000313" key="2">
    <source>
        <dbReference type="EMBL" id="KAI5060473.1"/>
    </source>
</evidence>
<accession>A0A9D4Z314</accession>
<sequence length="268" mass="29884">MGRVERAKSEGRQEKNEASTSRGAGRRGRHSQQELCVGDATRVGFGLHGEKRRSQAVRESAVKEDGLSGWVMRMKPEVLRAAPVASKRVVRLQWWPYHKGGERGTALRGALKGRRASCKHDGTADCMRLKVEQEGIARDSNQLDEDYGLFLLESGLSKEEGVAQDFPLLVRGKAKWSEVKQMMDNIKQSLDGDFRAFVWEFDAIWSKLVKVTSPGSTHGKRNLLSQDDWGFDEPVVDIDGDSQVLVAKAMLPHVGAMLLMDVRLKVVL</sequence>
<comment type="caution">
    <text evidence="2">The sequence shown here is derived from an EMBL/GenBank/DDBJ whole genome shotgun (WGS) entry which is preliminary data.</text>
</comment>
<feature type="compositionally biased region" description="Basic and acidic residues" evidence="1">
    <location>
        <begin position="1"/>
        <end position="17"/>
    </location>
</feature>
<organism evidence="2 3">
    <name type="scientific">Adiantum capillus-veneris</name>
    <name type="common">Maidenhair fern</name>
    <dbReference type="NCBI Taxonomy" id="13818"/>
    <lineage>
        <taxon>Eukaryota</taxon>
        <taxon>Viridiplantae</taxon>
        <taxon>Streptophyta</taxon>
        <taxon>Embryophyta</taxon>
        <taxon>Tracheophyta</taxon>
        <taxon>Polypodiopsida</taxon>
        <taxon>Polypodiidae</taxon>
        <taxon>Polypodiales</taxon>
        <taxon>Pteridineae</taxon>
        <taxon>Pteridaceae</taxon>
        <taxon>Vittarioideae</taxon>
        <taxon>Adiantum</taxon>
    </lineage>
</organism>
<dbReference type="AlphaFoldDB" id="A0A9D4Z314"/>
<gene>
    <name evidence="2" type="ORF">GOP47_0024893</name>
</gene>
<dbReference type="Proteomes" id="UP000886520">
    <property type="component" value="Chromosome 24"/>
</dbReference>
<evidence type="ECO:0000313" key="3">
    <source>
        <dbReference type="Proteomes" id="UP000886520"/>
    </source>
</evidence>
<name>A0A9D4Z314_ADICA</name>
<evidence type="ECO:0000256" key="1">
    <source>
        <dbReference type="SAM" id="MobiDB-lite"/>
    </source>
</evidence>
<dbReference type="EMBL" id="JABFUD020000024">
    <property type="protein sequence ID" value="KAI5060473.1"/>
    <property type="molecule type" value="Genomic_DNA"/>
</dbReference>
<feature type="region of interest" description="Disordered" evidence="1">
    <location>
        <begin position="1"/>
        <end position="35"/>
    </location>
</feature>
<dbReference type="OrthoDB" id="6140065at2759"/>
<reference evidence="2" key="1">
    <citation type="submission" date="2021-01" db="EMBL/GenBank/DDBJ databases">
        <title>Adiantum capillus-veneris genome.</title>
        <authorList>
            <person name="Fang Y."/>
            <person name="Liao Q."/>
        </authorList>
    </citation>
    <scope>NUCLEOTIDE SEQUENCE</scope>
    <source>
        <strain evidence="2">H3</strain>
        <tissue evidence="2">Leaf</tissue>
    </source>
</reference>
<protein>
    <submittedName>
        <fullName evidence="2">Uncharacterized protein</fullName>
    </submittedName>
</protein>
<keyword evidence="3" id="KW-1185">Reference proteome</keyword>
<proteinExistence type="predicted"/>